<dbReference type="AlphaFoldDB" id="A0A918FH33"/>
<comment type="caution">
    <text evidence="3">The sequence shown here is derived from an EMBL/GenBank/DDBJ whole genome shotgun (WGS) entry which is preliminary data.</text>
</comment>
<evidence type="ECO:0000313" key="3">
    <source>
        <dbReference type="EMBL" id="GGR37195.1"/>
    </source>
</evidence>
<reference evidence="3" key="2">
    <citation type="submission" date="2020-09" db="EMBL/GenBank/DDBJ databases">
        <authorList>
            <person name="Sun Q."/>
            <person name="Ohkuma M."/>
        </authorList>
    </citation>
    <scope>NUCLEOTIDE SEQUENCE</scope>
    <source>
        <strain evidence="3">JCM 31311</strain>
    </source>
</reference>
<dbReference type="SUPFAM" id="SSF110849">
    <property type="entry name" value="ParB/Sulfiredoxin"/>
    <property type="match status" value="1"/>
</dbReference>
<dbReference type="SUPFAM" id="SSF109709">
    <property type="entry name" value="KorB DNA-binding domain-like"/>
    <property type="match status" value="1"/>
</dbReference>
<name>A0A918FH33_9DEIO</name>
<dbReference type="GO" id="GO:0003677">
    <property type="term" value="F:DNA binding"/>
    <property type="evidence" value="ECO:0007669"/>
    <property type="project" value="InterPro"/>
</dbReference>
<dbReference type="InterPro" id="IPR050336">
    <property type="entry name" value="Chromosome_partition/occlusion"/>
</dbReference>
<proteinExistence type="inferred from homology"/>
<dbReference type="SMART" id="SM00470">
    <property type="entry name" value="ParB"/>
    <property type="match status" value="1"/>
</dbReference>
<feature type="domain" description="ParB-like N-terminal" evidence="2">
    <location>
        <begin position="27"/>
        <end position="122"/>
    </location>
</feature>
<dbReference type="EMBL" id="BMQL01000078">
    <property type="protein sequence ID" value="GGR37195.1"/>
    <property type="molecule type" value="Genomic_DNA"/>
</dbReference>
<evidence type="ECO:0000313" key="4">
    <source>
        <dbReference type="Proteomes" id="UP000603865"/>
    </source>
</evidence>
<dbReference type="PANTHER" id="PTHR33375:SF7">
    <property type="entry name" value="CHROMOSOME 2-PARTITIONING PROTEIN PARB-RELATED"/>
    <property type="match status" value="1"/>
</dbReference>
<dbReference type="Gene3D" id="3.90.1530.30">
    <property type="match status" value="1"/>
</dbReference>
<dbReference type="NCBIfam" id="TIGR00180">
    <property type="entry name" value="parB_part"/>
    <property type="match status" value="1"/>
</dbReference>
<keyword evidence="4" id="KW-1185">Reference proteome</keyword>
<dbReference type="InterPro" id="IPR036086">
    <property type="entry name" value="ParB/Sulfiredoxin_sf"/>
</dbReference>
<comment type="similarity">
    <text evidence="1">Belongs to the ParB family.</text>
</comment>
<gene>
    <name evidence="3" type="ORF">GCM10008957_53380</name>
</gene>
<dbReference type="InterPro" id="IPR003115">
    <property type="entry name" value="ParB_N"/>
</dbReference>
<organism evidence="3 4">
    <name type="scientific">Deinococcus ruber</name>
    <dbReference type="NCBI Taxonomy" id="1848197"/>
    <lineage>
        <taxon>Bacteria</taxon>
        <taxon>Thermotogati</taxon>
        <taxon>Deinococcota</taxon>
        <taxon>Deinococci</taxon>
        <taxon>Deinococcales</taxon>
        <taxon>Deinococcaceae</taxon>
        <taxon>Deinococcus</taxon>
    </lineage>
</organism>
<dbReference type="InterPro" id="IPR004437">
    <property type="entry name" value="ParB/RepB/Spo0J"/>
</dbReference>
<reference evidence="3" key="1">
    <citation type="journal article" date="2014" name="Int. J. Syst. Evol. Microbiol.">
        <title>Complete genome sequence of Corynebacterium casei LMG S-19264T (=DSM 44701T), isolated from a smear-ripened cheese.</title>
        <authorList>
            <consortium name="US DOE Joint Genome Institute (JGI-PGF)"/>
            <person name="Walter F."/>
            <person name="Albersmeier A."/>
            <person name="Kalinowski J."/>
            <person name="Ruckert C."/>
        </authorList>
    </citation>
    <scope>NUCLEOTIDE SEQUENCE</scope>
    <source>
        <strain evidence="3">JCM 31311</strain>
    </source>
</reference>
<dbReference type="PANTHER" id="PTHR33375">
    <property type="entry name" value="CHROMOSOME-PARTITIONING PROTEIN PARB-RELATED"/>
    <property type="match status" value="1"/>
</dbReference>
<dbReference type="Gene3D" id="1.10.10.2830">
    <property type="match status" value="1"/>
</dbReference>
<accession>A0A918FH33</accession>
<dbReference type="RefSeq" id="WP_189093580.1">
    <property type="nucleotide sequence ID" value="NZ_BMQL01000078.1"/>
</dbReference>
<sequence length="302" mass="33381">MTRSSRPRAAINPMDMMEALSAKSADTELAVSQIVVVEAFNPRRLLSGDEFTQEALTDLADSIRTHGVLQPLLVRRQDHQILLIAGERRLRAAILAGLERVPVVYVEADDQVAYELAIIENSQRKDLDIVTESLVGFEFMAQRFGMSTAEVVTYLNAVRKGRRPDDLQAEALLRQVYGTGVTAWSVRRAAILKMLPEEHDAIRRGDIDAKTCAELVTLPAGPDRSALLARAVSEQLSAERVRALVRDQQGADEPTASTLAQRVQSVRNVLPQLSRLKGKDALKAERLIAEIETKVTALLQKK</sequence>
<protein>
    <submittedName>
        <fullName evidence="3">Chromosome partitioning protein ParB</fullName>
    </submittedName>
</protein>
<dbReference type="Pfam" id="PF02195">
    <property type="entry name" value="ParB_N"/>
    <property type="match status" value="1"/>
</dbReference>
<dbReference type="GO" id="GO:0005694">
    <property type="term" value="C:chromosome"/>
    <property type="evidence" value="ECO:0007669"/>
    <property type="project" value="TreeGrafter"/>
</dbReference>
<dbReference type="Proteomes" id="UP000603865">
    <property type="component" value="Unassembled WGS sequence"/>
</dbReference>
<dbReference type="GO" id="GO:0007059">
    <property type="term" value="P:chromosome segregation"/>
    <property type="evidence" value="ECO:0007669"/>
    <property type="project" value="TreeGrafter"/>
</dbReference>
<evidence type="ECO:0000259" key="2">
    <source>
        <dbReference type="SMART" id="SM00470"/>
    </source>
</evidence>
<evidence type="ECO:0000256" key="1">
    <source>
        <dbReference type="ARBA" id="ARBA00006295"/>
    </source>
</evidence>